<dbReference type="InterPro" id="IPR036640">
    <property type="entry name" value="ABC1_TM_sf"/>
</dbReference>
<dbReference type="EMBL" id="UINC01178800">
    <property type="protein sequence ID" value="SVD87154.1"/>
    <property type="molecule type" value="Genomic_DNA"/>
</dbReference>
<evidence type="ECO:0000313" key="8">
    <source>
        <dbReference type="EMBL" id="SVD87154.1"/>
    </source>
</evidence>
<dbReference type="InterPro" id="IPR017871">
    <property type="entry name" value="ABC_transporter-like_CS"/>
</dbReference>
<feature type="domain" description="ABC transporter" evidence="7">
    <location>
        <begin position="46"/>
        <end position="261"/>
    </location>
</feature>
<dbReference type="PROSITE" id="PS00211">
    <property type="entry name" value="ABC_TRANSPORTER_1"/>
    <property type="match status" value="1"/>
</dbReference>
<organism evidence="8">
    <name type="scientific">marine metagenome</name>
    <dbReference type="NCBI Taxonomy" id="408172"/>
    <lineage>
        <taxon>unclassified sequences</taxon>
        <taxon>metagenomes</taxon>
        <taxon>ecological metagenomes</taxon>
    </lineage>
</organism>
<keyword evidence="2" id="KW-0812">Transmembrane</keyword>
<evidence type="ECO:0000256" key="4">
    <source>
        <dbReference type="ARBA" id="ARBA00022840"/>
    </source>
</evidence>
<dbReference type="PROSITE" id="PS50893">
    <property type="entry name" value="ABC_TRANSPORTER_2"/>
    <property type="match status" value="1"/>
</dbReference>
<dbReference type="Gene3D" id="3.40.50.300">
    <property type="entry name" value="P-loop containing nucleotide triphosphate hydrolases"/>
    <property type="match status" value="1"/>
</dbReference>
<proteinExistence type="predicted"/>
<dbReference type="SMART" id="SM00382">
    <property type="entry name" value="AAA"/>
    <property type="match status" value="1"/>
</dbReference>
<gene>
    <name evidence="8" type="ORF">METZ01_LOCUS440008</name>
</gene>
<evidence type="ECO:0000256" key="5">
    <source>
        <dbReference type="ARBA" id="ARBA00022989"/>
    </source>
</evidence>
<keyword evidence="6" id="KW-0472">Membrane</keyword>
<reference evidence="8" key="1">
    <citation type="submission" date="2018-05" db="EMBL/GenBank/DDBJ databases">
        <authorList>
            <person name="Lanie J.A."/>
            <person name="Ng W.-L."/>
            <person name="Kazmierczak K.M."/>
            <person name="Andrzejewski T.M."/>
            <person name="Davidsen T.M."/>
            <person name="Wayne K.J."/>
            <person name="Tettelin H."/>
            <person name="Glass J.I."/>
            <person name="Rusch D."/>
            <person name="Podicherti R."/>
            <person name="Tsui H.-C.T."/>
            <person name="Winkler M.E."/>
        </authorList>
    </citation>
    <scope>NUCLEOTIDE SEQUENCE</scope>
</reference>
<name>A0A382YVA7_9ZZZZ</name>
<protein>
    <recommendedName>
        <fullName evidence="7">ABC transporter domain-containing protein</fullName>
    </recommendedName>
</protein>
<dbReference type="AlphaFoldDB" id="A0A382YVA7"/>
<feature type="non-terminal residue" evidence="8">
    <location>
        <position position="1"/>
    </location>
</feature>
<dbReference type="InterPro" id="IPR003593">
    <property type="entry name" value="AAA+_ATPase"/>
</dbReference>
<dbReference type="InterPro" id="IPR039421">
    <property type="entry name" value="Type_1_exporter"/>
</dbReference>
<comment type="subcellular location">
    <subcellularLocation>
        <location evidence="1">Membrane</location>
        <topology evidence="1">Multi-pass membrane protein</topology>
    </subcellularLocation>
</comment>
<dbReference type="FunFam" id="3.40.50.300:FF:000218">
    <property type="entry name" value="Multidrug ABC transporter ATP-binding protein"/>
    <property type="match status" value="1"/>
</dbReference>
<dbReference type="GO" id="GO:0005524">
    <property type="term" value="F:ATP binding"/>
    <property type="evidence" value="ECO:0007669"/>
    <property type="project" value="UniProtKB-KW"/>
</dbReference>
<dbReference type="PANTHER" id="PTHR24221:SF654">
    <property type="entry name" value="ATP-BINDING CASSETTE SUB-FAMILY B MEMBER 6"/>
    <property type="match status" value="1"/>
</dbReference>
<keyword evidence="3" id="KW-0547">Nucleotide-binding</keyword>
<keyword evidence="5" id="KW-1133">Transmembrane helix</keyword>
<dbReference type="GO" id="GO:0042626">
    <property type="term" value="F:ATPase-coupled transmembrane transporter activity"/>
    <property type="evidence" value="ECO:0007669"/>
    <property type="project" value="TreeGrafter"/>
</dbReference>
<sequence>ALANLNISVQEGLSSAERIFELLDTPEEHQEKNNKTKNLIIKKGSIEIQNVNFAYNDKKVLNNLSLIIPAGKKIALVGLSGSGKSTIINLILRFFDPNQGKILIDNQDISLFSLNSLRQNISLVTQETTLFNDTIESNIRYGKLDASLEEVKIAAAEAEASEFINNLPNGLNTVIGESGIKLSGGQRQRIAIARALLKNAPILLLDEATSSLDNITEKEVQKSINNLMHNKTSLIIAHRLSTIEDADIIYIIENGKVNGKG</sequence>
<evidence type="ECO:0000256" key="3">
    <source>
        <dbReference type="ARBA" id="ARBA00022741"/>
    </source>
</evidence>
<dbReference type="SUPFAM" id="SSF52540">
    <property type="entry name" value="P-loop containing nucleoside triphosphate hydrolases"/>
    <property type="match status" value="1"/>
</dbReference>
<dbReference type="GO" id="GO:0016020">
    <property type="term" value="C:membrane"/>
    <property type="evidence" value="ECO:0007669"/>
    <property type="project" value="UniProtKB-SubCell"/>
</dbReference>
<accession>A0A382YVA7</accession>
<keyword evidence="4" id="KW-0067">ATP-binding</keyword>
<dbReference type="InterPro" id="IPR027417">
    <property type="entry name" value="P-loop_NTPase"/>
</dbReference>
<dbReference type="PANTHER" id="PTHR24221">
    <property type="entry name" value="ATP-BINDING CASSETTE SUB-FAMILY B"/>
    <property type="match status" value="1"/>
</dbReference>
<evidence type="ECO:0000256" key="2">
    <source>
        <dbReference type="ARBA" id="ARBA00022692"/>
    </source>
</evidence>
<evidence type="ECO:0000256" key="1">
    <source>
        <dbReference type="ARBA" id="ARBA00004141"/>
    </source>
</evidence>
<dbReference type="Gene3D" id="1.20.1560.10">
    <property type="entry name" value="ABC transporter type 1, transmembrane domain"/>
    <property type="match status" value="1"/>
</dbReference>
<dbReference type="GO" id="GO:0016887">
    <property type="term" value="F:ATP hydrolysis activity"/>
    <property type="evidence" value="ECO:0007669"/>
    <property type="project" value="InterPro"/>
</dbReference>
<dbReference type="Pfam" id="PF00005">
    <property type="entry name" value="ABC_tran"/>
    <property type="match status" value="1"/>
</dbReference>
<feature type="non-terminal residue" evidence="8">
    <location>
        <position position="261"/>
    </location>
</feature>
<evidence type="ECO:0000256" key="6">
    <source>
        <dbReference type="ARBA" id="ARBA00023136"/>
    </source>
</evidence>
<dbReference type="InterPro" id="IPR003439">
    <property type="entry name" value="ABC_transporter-like_ATP-bd"/>
</dbReference>
<evidence type="ECO:0000259" key="7">
    <source>
        <dbReference type="PROSITE" id="PS50893"/>
    </source>
</evidence>